<protein>
    <submittedName>
        <fullName evidence="1">Uncharacterized protein</fullName>
    </submittedName>
</protein>
<dbReference type="RefSeq" id="XP_021338795.1">
    <property type="nucleotide sequence ID" value="XM_021482256.1"/>
</dbReference>
<evidence type="ECO:0000313" key="1">
    <source>
        <dbReference type="EMBL" id="SJK86665.1"/>
    </source>
</evidence>
<organism evidence="1 2">
    <name type="scientific">Babesia microti (strain RI)</name>
    <dbReference type="NCBI Taxonomy" id="1133968"/>
    <lineage>
        <taxon>Eukaryota</taxon>
        <taxon>Sar</taxon>
        <taxon>Alveolata</taxon>
        <taxon>Apicomplexa</taxon>
        <taxon>Aconoidasida</taxon>
        <taxon>Piroplasmida</taxon>
        <taxon>Babesiidae</taxon>
        <taxon>Babesia</taxon>
    </lineage>
</organism>
<reference evidence="1 2" key="2">
    <citation type="journal article" date="2013" name="PLoS ONE">
        <title>Whole genome mapping and re-organization of the nuclear and mitochondrial genomes of Babesia microti isolates.</title>
        <authorList>
            <person name="Cornillot E."/>
            <person name="Dassouli A."/>
            <person name="Garg A."/>
            <person name="Pachikara N."/>
            <person name="Randazzo S."/>
            <person name="Depoix D."/>
            <person name="Carcy B."/>
            <person name="Delbecq S."/>
            <person name="Frutos R."/>
            <person name="Silva J.C."/>
            <person name="Sutton R."/>
            <person name="Krause P.J."/>
            <person name="Mamoun C.B."/>
        </authorList>
    </citation>
    <scope>NUCLEOTIDE SEQUENCE [LARGE SCALE GENOMIC DNA]</scope>
    <source>
        <strain evidence="1 2">RI</strain>
    </source>
</reference>
<reference evidence="1 2" key="1">
    <citation type="journal article" date="2012" name="Nucleic Acids Res.">
        <title>Sequencing of the smallest Apicomplexan genome from the human pathogen Babesia microti.</title>
        <authorList>
            <person name="Cornillot E."/>
            <person name="Hadj-Kaddour K."/>
            <person name="Dassouli A."/>
            <person name="Noel B."/>
            <person name="Ranwez V."/>
            <person name="Vacherie B."/>
            <person name="Augagneur Y."/>
            <person name="Bres V."/>
            <person name="Duclos A."/>
            <person name="Randazzo S."/>
            <person name="Carcy B."/>
            <person name="Debierre-Grockiego F."/>
            <person name="Delbecq S."/>
            <person name="Moubri-Menage K."/>
            <person name="Shams-Eldin H."/>
            <person name="Usmani-Brown S."/>
            <person name="Bringaud F."/>
            <person name="Wincker P."/>
            <person name="Vivares C.P."/>
            <person name="Schwarz R.T."/>
            <person name="Schetters T.P."/>
            <person name="Krause P.J."/>
            <person name="Gorenflot A."/>
            <person name="Berry V."/>
            <person name="Barbe V."/>
            <person name="Ben Mamoun C."/>
        </authorList>
    </citation>
    <scope>NUCLEOTIDE SEQUENCE [LARGE SCALE GENOMIC DNA]</scope>
    <source>
        <strain evidence="1 2">RI</strain>
    </source>
</reference>
<dbReference type="KEGG" id="bmic:BMR1_03g04321"/>
<dbReference type="Proteomes" id="UP000002899">
    <property type="component" value="Chromosome III"/>
</dbReference>
<reference evidence="1 2" key="3">
    <citation type="journal article" date="2016" name="Sci. Rep.">
        <title>Genome-wide diversity and gene expression profiling of Babesia microti isolates identify polymorphic genes that mediate host-pathogen interactions.</title>
        <authorList>
            <person name="Silva J.C."/>
            <person name="Cornillot E."/>
            <person name="McCracken C."/>
            <person name="Usmani-Brown S."/>
            <person name="Dwivedi A."/>
            <person name="Ifeonu O.O."/>
            <person name="Crabtree J."/>
            <person name="Gotia H.T."/>
            <person name="Virji A.Z."/>
            <person name="Reynes C."/>
            <person name="Colinge J."/>
            <person name="Kumar V."/>
            <person name="Lawres L."/>
            <person name="Pazzi J.E."/>
            <person name="Pablo J.V."/>
            <person name="Hung C."/>
            <person name="Brancato J."/>
            <person name="Kumari P."/>
            <person name="Orvis J."/>
            <person name="Tretina K."/>
            <person name="Chibucos M."/>
            <person name="Ott S."/>
            <person name="Sadzewicz L."/>
            <person name="Sengamalay N."/>
            <person name="Shetty A.C."/>
            <person name="Su Q."/>
            <person name="Tallon L."/>
            <person name="Fraser C.M."/>
            <person name="Frutos R."/>
            <person name="Molina D.M."/>
            <person name="Krause P.J."/>
            <person name="Ben Mamoun C."/>
        </authorList>
    </citation>
    <scope>NUCLEOTIDE SEQUENCE [LARGE SCALE GENOMIC DNA]</scope>
    <source>
        <strain evidence="1 2">RI</strain>
    </source>
</reference>
<dbReference type="VEuPathDB" id="PiroplasmaDB:BMR1_03g04321"/>
<dbReference type="GeneID" id="24425511"/>
<proteinExistence type="predicted"/>
<keyword evidence="2" id="KW-1185">Reference proteome</keyword>
<sequence length="102" mass="11421">MVTTTETGVTFWEIQGMNVTRIKDISMFKPVICKYNVDFCIIIVTAVVNNECKLFVVSLDNGDLSYIIDSKTTILMNSKIYASDNLKNIAITLSDKITVMSN</sequence>
<evidence type="ECO:0000313" key="2">
    <source>
        <dbReference type="Proteomes" id="UP000002899"/>
    </source>
</evidence>
<accession>A0A1R4ACI3</accession>
<name>A0A1R4ACI3_BABMR</name>
<dbReference type="AlphaFoldDB" id="A0A1R4ACI3"/>
<dbReference type="EMBL" id="LN871598">
    <property type="protein sequence ID" value="SJK86665.1"/>
    <property type="molecule type" value="Genomic_DNA"/>
</dbReference>